<keyword evidence="2" id="KW-1133">Transmembrane helix</keyword>
<dbReference type="PATRIC" id="fig|39960.10.peg.1032"/>
<keyword evidence="2" id="KW-0812">Transmembrane</keyword>
<gene>
    <name evidence="3" type="ORF">EH32_13155</name>
</gene>
<accession>A0A074N449</accession>
<keyword evidence="4" id="KW-1185">Reference proteome</keyword>
<dbReference type="AlphaFoldDB" id="A0A074N449"/>
<comment type="caution">
    <text evidence="3">The sequence shown here is derived from an EMBL/GenBank/DDBJ whole genome shotgun (WGS) entry which is preliminary data.</text>
</comment>
<dbReference type="Proteomes" id="UP000027866">
    <property type="component" value="Unassembled WGS sequence"/>
</dbReference>
<sequence>MSDSFASALPLILIGLVLLVIAIMLFMRVNTKTKVVGAEDSEKRDVLDDGAERPRRNEALISSPRAVEKTMGETSAKANAHGIATAGESADAEAGVSVAPTVGDPVPEPKPETAPAPAPAAASAQSDDLSRIKGVGPKLVTMLHELGITRFEQIAAWDEAEIERVDSQLGRFKGRIRRDQWVEQAKLLVSGDKDAFEAKFGRGA</sequence>
<dbReference type="OrthoDB" id="9807941at2"/>
<keyword evidence="2" id="KW-0472">Membrane</keyword>
<evidence type="ECO:0000256" key="1">
    <source>
        <dbReference type="SAM" id="MobiDB-lite"/>
    </source>
</evidence>
<dbReference type="RefSeq" id="WP_034904196.1">
    <property type="nucleotide sequence ID" value="NZ_CP017057.1"/>
</dbReference>
<evidence type="ECO:0000313" key="4">
    <source>
        <dbReference type="Proteomes" id="UP000027866"/>
    </source>
</evidence>
<feature type="region of interest" description="Disordered" evidence="1">
    <location>
        <begin position="100"/>
        <end position="128"/>
    </location>
</feature>
<feature type="region of interest" description="Disordered" evidence="1">
    <location>
        <begin position="37"/>
        <end position="70"/>
    </location>
</feature>
<evidence type="ECO:0000256" key="2">
    <source>
        <dbReference type="SAM" id="Phobius"/>
    </source>
</evidence>
<dbReference type="KEGG" id="elq:Ga0102493_111945"/>
<feature type="compositionally biased region" description="Pro residues" evidence="1">
    <location>
        <begin position="106"/>
        <end position="118"/>
    </location>
</feature>
<proteinExistence type="predicted"/>
<reference evidence="3 4" key="1">
    <citation type="submission" date="2014-04" db="EMBL/GenBank/DDBJ databases">
        <title>A comprehensive comparison of genomes of Erythrobacter spp. Strains.</title>
        <authorList>
            <person name="Zheng Q."/>
        </authorList>
    </citation>
    <scope>NUCLEOTIDE SEQUENCE [LARGE SCALE GENOMIC DNA]</scope>
    <source>
        <strain evidence="3 4">DSM 8509</strain>
    </source>
</reference>
<protein>
    <submittedName>
        <fullName evidence="3">Uncharacterized protein</fullName>
    </submittedName>
</protein>
<name>A0A074N449_9SPHN</name>
<evidence type="ECO:0000313" key="3">
    <source>
        <dbReference type="EMBL" id="KEO92737.1"/>
    </source>
</evidence>
<feature type="transmembrane region" description="Helical" evidence="2">
    <location>
        <begin position="6"/>
        <end position="26"/>
    </location>
</feature>
<dbReference type="EMBL" id="JMIX01000008">
    <property type="protein sequence ID" value="KEO92737.1"/>
    <property type="molecule type" value="Genomic_DNA"/>
</dbReference>
<organism evidence="3 4">
    <name type="scientific">Erythrobacter litoralis</name>
    <dbReference type="NCBI Taxonomy" id="39960"/>
    <lineage>
        <taxon>Bacteria</taxon>
        <taxon>Pseudomonadati</taxon>
        <taxon>Pseudomonadota</taxon>
        <taxon>Alphaproteobacteria</taxon>
        <taxon>Sphingomonadales</taxon>
        <taxon>Erythrobacteraceae</taxon>
        <taxon>Erythrobacter/Porphyrobacter group</taxon>
        <taxon>Erythrobacter</taxon>
    </lineage>
</organism>
<feature type="compositionally biased region" description="Basic and acidic residues" evidence="1">
    <location>
        <begin position="40"/>
        <end position="58"/>
    </location>
</feature>
<dbReference type="Gene3D" id="1.10.150.20">
    <property type="entry name" value="5' to 3' exonuclease, C-terminal subdomain"/>
    <property type="match status" value="1"/>
</dbReference>